<evidence type="ECO:0008006" key="3">
    <source>
        <dbReference type="Google" id="ProtNLM"/>
    </source>
</evidence>
<dbReference type="Proteomes" id="UP000828390">
    <property type="component" value="Unassembled WGS sequence"/>
</dbReference>
<evidence type="ECO:0000313" key="1">
    <source>
        <dbReference type="EMBL" id="KAH3793825.1"/>
    </source>
</evidence>
<sequence length="91" mass="10225">MSILPQRPDTVESIVLACVCLHNIIKVGYPGDQNIHLDQEDDAHEVITVVWRNGFLMDSLQVPRGGNLATIRAKQEIEALLATLLQLYWIC</sequence>
<dbReference type="EMBL" id="JAIWYP010000007">
    <property type="protein sequence ID" value="KAH3793825.1"/>
    <property type="molecule type" value="Genomic_DNA"/>
</dbReference>
<gene>
    <name evidence="1" type="ORF">DPMN_147347</name>
</gene>
<accession>A0A9D4F7P8</accession>
<organism evidence="1 2">
    <name type="scientific">Dreissena polymorpha</name>
    <name type="common">Zebra mussel</name>
    <name type="synonym">Mytilus polymorpha</name>
    <dbReference type="NCBI Taxonomy" id="45954"/>
    <lineage>
        <taxon>Eukaryota</taxon>
        <taxon>Metazoa</taxon>
        <taxon>Spiralia</taxon>
        <taxon>Lophotrochozoa</taxon>
        <taxon>Mollusca</taxon>
        <taxon>Bivalvia</taxon>
        <taxon>Autobranchia</taxon>
        <taxon>Heteroconchia</taxon>
        <taxon>Euheterodonta</taxon>
        <taxon>Imparidentia</taxon>
        <taxon>Neoheterodontei</taxon>
        <taxon>Myida</taxon>
        <taxon>Dreissenoidea</taxon>
        <taxon>Dreissenidae</taxon>
        <taxon>Dreissena</taxon>
    </lineage>
</organism>
<name>A0A9D4F7P8_DREPO</name>
<proteinExistence type="predicted"/>
<evidence type="ECO:0000313" key="2">
    <source>
        <dbReference type="Proteomes" id="UP000828390"/>
    </source>
</evidence>
<comment type="caution">
    <text evidence="1">The sequence shown here is derived from an EMBL/GenBank/DDBJ whole genome shotgun (WGS) entry which is preliminary data.</text>
</comment>
<protein>
    <recommendedName>
        <fullName evidence="3">Nuclease HARBI1</fullName>
    </recommendedName>
</protein>
<keyword evidence="2" id="KW-1185">Reference proteome</keyword>
<reference evidence="1" key="1">
    <citation type="journal article" date="2019" name="bioRxiv">
        <title>The Genome of the Zebra Mussel, Dreissena polymorpha: A Resource for Invasive Species Research.</title>
        <authorList>
            <person name="McCartney M.A."/>
            <person name="Auch B."/>
            <person name="Kono T."/>
            <person name="Mallez S."/>
            <person name="Zhang Y."/>
            <person name="Obille A."/>
            <person name="Becker A."/>
            <person name="Abrahante J.E."/>
            <person name="Garbe J."/>
            <person name="Badalamenti J.P."/>
            <person name="Herman A."/>
            <person name="Mangelson H."/>
            <person name="Liachko I."/>
            <person name="Sullivan S."/>
            <person name="Sone E.D."/>
            <person name="Koren S."/>
            <person name="Silverstein K.A.T."/>
            <person name="Beckman K.B."/>
            <person name="Gohl D.M."/>
        </authorList>
    </citation>
    <scope>NUCLEOTIDE SEQUENCE</scope>
    <source>
        <strain evidence="1">Duluth1</strain>
        <tissue evidence="1">Whole animal</tissue>
    </source>
</reference>
<reference evidence="1" key="2">
    <citation type="submission" date="2020-11" db="EMBL/GenBank/DDBJ databases">
        <authorList>
            <person name="McCartney M.A."/>
            <person name="Auch B."/>
            <person name="Kono T."/>
            <person name="Mallez S."/>
            <person name="Becker A."/>
            <person name="Gohl D.M."/>
            <person name="Silverstein K.A.T."/>
            <person name="Koren S."/>
            <person name="Bechman K.B."/>
            <person name="Herman A."/>
            <person name="Abrahante J.E."/>
            <person name="Garbe J."/>
        </authorList>
    </citation>
    <scope>NUCLEOTIDE SEQUENCE</scope>
    <source>
        <strain evidence="1">Duluth1</strain>
        <tissue evidence="1">Whole animal</tissue>
    </source>
</reference>
<dbReference type="AlphaFoldDB" id="A0A9D4F7P8"/>